<feature type="transmembrane region" description="Helical" evidence="1">
    <location>
        <begin position="34"/>
        <end position="56"/>
    </location>
</feature>
<dbReference type="Pfam" id="PF11915">
    <property type="entry name" value="DUF3433"/>
    <property type="match status" value="2"/>
</dbReference>
<keyword evidence="1" id="KW-0472">Membrane</keyword>
<name>A0A317X6E8_9EURO</name>
<dbReference type="Proteomes" id="UP000246702">
    <property type="component" value="Unassembled WGS sequence"/>
</dbReference>
<feature type="transmembrane region" description="Helical" evidence="1">
    <location>
        <begin position="490"/>
        <end position="511"/>
    </location>
</feature>
<dbReference type="EMBL" id="MSFK01000007">
    <property type="protein sequence ID" value="PWY93137.1"/>
    <property type="molecule type" value="Genomic_DNA"/>
</dbReference>
<evidence type="ECO:0000313" key="3">
    <source>
        <dbReference type="Proteomes" id="UP000246702"/>
    </source>
</evidence>
<keyword evidence="3" id="KW-1185">Reference proteome</keyword>
<sequence length="1152" mass="128947">MQCVRRRESTHDVPAATANPVPNGWLPRSLRRPYLLTLSICMLLIAIAVEILRQYSNRHNGLVKFAREEDLSVLKWRAWTDTPTFLALIIVVFWDVFAQDVLRLEPYFQLACPDSMVSASALFTNYSFDVGVLAPIRSTRNRHWIVLCVSSMSLAMHLLVPALLSGLVILYSDIAVETKTLDTWPHLVDVDTQNNWFSLQATYRTPQNARHGSYPWSNNNVTYAIAPLSSPEDGHDDFLTLSLNQSVYWSEMNCAHTMVMGAIPSRELNITTEESTGRDLSWNLSSITTPGIGSRSPCNLSLTISTVLPSRNGQFQARYWEPVQADLASTFRSMFNANGCLSTGLFGVLIDVETTAATVPSSNITLFACQPAYRQATANVSYARVSSPTSIELVPSTIREMNDTDFSMLGFQKFMSSDYGLTGLSEDFKSSVVVGDSGALLPVQYQETVEQLWNYQFMDTITRLFNQQAVASEGKFLKNPIGIVVVSRTAAIVEMIMILGFMLVFTLNYIYPRRLSLLHKDPSSIAAQCELINRLIGPETLQTLSLPAYHVARTRTLQKWAKGLWCRWSSGPNGRRIELCSRIASPVKTCPPPALATRWDPMPHFLTLPWFVMECVLLIGIVTAFGLTYNWMHFYALDSFESPRVLFSAIFLVYGPTMLASIVHTLSNSLHRHLSVAEPWFQLRKSIASSEQLSVPIYRPLTTVFAYVRSGPRPSITVLGLSLICLFNLILVFISGGLFEPQVHTYLASSNLSTSYADATFIGHELDPDFRTYDRSVYYLMSNQLSLPWATRDTFFLPFTIEDTDATAVRYTTVTHGIGSSLTCDVVAPNNTTINSDSMMNWTYSPSTNPALHCTVQLPIEPINSIQPTMQYAWPDDSDCQRLGFFVSSSIPLQDNQTHTPLYCTPYLNLQLSEIQVDFAGRIQKHTIIPNNPPTPTNLLHQNLSIALASFNQHLSTFVYNLTTHPHPLPHYLSSFPNAHTATLYRALHQAHPANTTHALITAIQCLYQQTFTNYLTLHHDTLFPHGPLVDIPGTTTYTLWGFLPSRTSILIIIVIMSLDVLALVTVFALYYGRYDAPRIPKAIGSLMPWVGGVKGLQRLTRMSELRDEGKEQEYKLWSQRSADGDTLWVLGEVEVEVELEEVEGAGNSLSS</sequence>
<dbReference type="PANTHER" id="PTHR37544:SF3">
    <property type="entry name" value="SPRAY"/>
    <property type="match status" value="1"/>
</dbReference>
<comment type="caution">
    <text evidence="2">The sequence shown here is derived from an EMBL/GenBank/DDBJ whole genome shotgun (WGS) entry which is preliminary data.</text>
</comment>
<dbReference type="STRING" id="1450535.A0A317X6E8"/>
<evidence type="ECO:0000313" key="2">
    <source>
        <dbReference type="EMBL" id="PWY93137.1"/>
    </source>
</evidence>
<keyword evidence="1" id="KW-1133">Transmembrane helix</keyword>
<gene>
    <name evidence="2" type="ORF">BO94DRAFT_622302</name>
</gene>
<dbReference type="InterPro" id="IPR021840">
    <property type="entry name" value="DUF3433"/>
</dbReference>
<feature type="transmembrane region" description="Helical" evidence="1">
    <location>
        <begin position="645"/>
        <end position="666"/>
    </location>
</feature>
<dbReference type="AlphaFoldDB" id="A0A317X6E8"/>
<proteinExistence type="predicted"/>
<dbReference type="PANTHER" id="PTHR37544">
    <property type="entry name" value="SPRAY-RELATED"/>
    <property type="match status" value="1"/>
</dbReference>
<feature type="transmembrane region" description="Helical" evidence="1">
    <location>
        <begin position="1050"/>
        <end position="1072"/>
    </location>
</feature>
<reference evidence="2 3" key="1">
    <citation type="submission" date="2016-12" db="EMBL/GenBank/DDBJ databases">
        <title>The genomes of Aspergillus section Nigri reveals drivers in fungal speciation.</title>
        <authorList>
            <consortium name="DOE Joint Genome Institute"/>
            <person name="Vesth T.C."/>
            <person name="Nybo J."/>
            <person name="Theobald S."/>
            <person name="Brandl J."/>
            <person name="Frisvad J.C."/>
            <person name="Nielsen K.F."/>
            <person name="Lyhne E.K."/>
            <person name="Kogle M.E."/>
            <person name="Kuo A."/>
            <person name="Riley R."/>
            <person name="Clum A."/>
            <person name="Nolan M."/>
            <person name="Lipzen A."/>
            <person name="Salamov A."/>
            <person name="Henrissat B."/>
            <person name="Wiebenga A."/>
            <person name="De Vries R.P."/>
            <person name="Grigoriev I.V."/>
            <person name="Mortensen U.H."/>
            <person name="Andersen M.R."/>
            <person name="Baker S.E."/>
        </authorList>
    </citation>
    <scope>NUCLEOTIDE SEQUENCE [LARGE SCALE GENOMIC DNA]</scope>
    <source>
        <strain evidence="2 3">CBS 115572</strain>
    </source>
</reference>
<feature type="transmembrane region" description="Helical" evidence="1">
    <location>
        <begin position="76"/>
        <end position="97"/>
    </location>
</feature>
<keyword evidence="1" id="KW-0812">Transmembrane</keyword>
<accession>A0A317X6E8</accession>
<feature type="transmembrane region" description="Helical" evidence="1">
    <location>
        <begin position="144"/>
        <end position="171"/>
    </location>
</feature>
<organism evidence="2 3">
    <name type="scientific">Aspergillus sclerotioniger CBS 115572</name>
    <dbReference type="NCBI Taxonomy" id="1450535"/>
    <lineage>
        <taxon>Eukaryota</taxon>
        <taxon>Fungi</taxon>
        <taxon>Dikarya</taxon>
        <taxon>Ascomycota</taxon>
        <taxon>Pezizomycotina</taxon>
        <taxon>Eurotiomycetes</taxon>
        <taxon>Eurotiomycetidae</taxon>
        <taxon>Eurotiales</taxon>
        <taxon>Aspergillaceae</taxon>
        <taxon>Aspergillus</taxon>
        <taxon>Aspergillus subgen. Circumdati</taxon>
    </lineage>
</organism>
<evidence type="ECO:0000256" key="1">
    <source>
        <dbReference type="SAM" id="Phobius"/>
    </source>
</evidence>
<protein>
    <submittedName>
        <fullName evidence="2">Uncharacterized protein</fullName>
    </submittedName>
</protein>
<dbReference type="RefSeq" id="XP_025469898.1">
    <property type="nucleotide sequence ID" value="XM_025617070.1"/>
</dbReference>
<dbReference type="OrthoDB" id="3248909at2759"/>
<feature type="transmembrane region" description="Helical" evidence="1">
    <location>
        <begin position="716"/>
        <end position="739"/>
    </location>
</feature>
<dbReference type="GeneID" id="37119213"/>
<feature type="transmembrane region" description="Helical" evidence="1">
    <location>
        <begin position="605"/>
        <end position="625"/>
    </location>
</feature>